<dbReference type="EMBL" id="CAJFDH010000006">
    <property type="protein sequence ID" value="CAD5231161.1"/>
    <property type="molecule type" value="Genomic_DNA"/>
</dbReference>
<evidence type="ECO:0000256" key="3">
    <source>
        <dbReference type="ARBA" id="ARBA00022989"/>
    </source>
</evidence>
<dbReference type="Proteomes" id="UP000783686">
    <property type="component" value="Unassembled WGS sequence"/>
</dbReference>
<feature type="transmembrane region" description="Helical" evidence="5">
    <location>
        <begin position="122"/>
        <end position="145"/>
    </location>
</feature>
<name>A0A811LVS0_9BILA</name>
<dbReference type="GO" id="GO:0016020">
    <property type="term" value="C:membrane"/>
    <property type="evidence" value="ECO:0007669"/>
    <property type="project" value="UniProtKB-SubCell"/>
</dbReference>
<proteinExistence type="predicted"/>
<feature type="transmembrane region" description="Helical" evidence="5">
    <location>
        <begin position="181"/>
        <end position="201"/>
    </location>
</feature>
<keyword evidence="3 5" id="KW-1133">Transmembrane helix</keyword>
<dbReference type="Pfam" id="PF10292">
    <property type="entry name" value="7TM_GPCR_Srab"/>
    <property type="match status" value="1"/>
</dbReference>
<keyword evidence="7" id="KW-1185">Reference proteome</keyword>
<comment type="subcellular location">
    <subcellularLocation>
        <location evidence="1">Membrane</location>
        <topology evidence="1">Multi-pass membrane protein</topology>
    </subcellularLocation>
</comment>
<dbReference type="OrthoDB" id="10451327at2759"/>
<dbReference type="InterPro" id="IPR019408">
    <property type="entry name" value="7TM_GPCR_serpentine_rcpt_Srab"/>
</dbReference>
<evidence type="ECO:0000256" key="1">
    <source>
        <dbReference type="ARBA" id="ARBA00004141"/>
    </source>
</evidence>
<organism evidence="6 7">
    <name type="scientific">Bursaphelenchus okinawaensis</name>
    <dbReference type="NCBI Taxonomy" id="465554"/>
    <lineage>
        <taxon>Eukaryota</taxon>
        <taxon>Metazoa</taxon>
        <taxon>Ecdysozoa</taxon>
        <taxon>Nematoda</taxon>
        <taxon>Chromadorea</taxon>
        <taxon>Rhabditida</taxon>
        <taxon>Tylenchina</taxon>
        <taxon>Tylenchomorpha</taxon>
        <taxon>Aphelenchoidea</taxon>
        <taxon>Aphelenchoididae</taxon>
        <taxon>Bursaphelenchus</taxon>
    </lineage>
</organism>
<dbReference type="EMBL" id="CAJFCW020000006">
    <property type="protein sequence ID" value="CAG9128486.1"/>
    <property type="molecule type" value="Genomic_DNA"/>
</dbReference>
<keyword evidence="2 5" id="KW-0812">Transmembrane</keyword>
<feature type="transmembrane region" description="Helical" evidence="5">
    <location>
        <begin position="38"/>
        <end position="58"/>
    </location>
</feature>
<evidence type="ECO:0000313" key="7">
    <source>
        <dbReference type="Proteomes" id="UP000614601"/>
    </source>
</evidence>
<protein>
    <recommendedName>
        <fullName evidence="8">G_PROTEIN_RECEP_F1_2 domain-containing protein</fullName>
    </recommendedName>
</protein>
<evidence type="ECO:0000256" key="4">
    <source>
        <dbReference type="ARBA" id="ARBA00023136"/>
    </source>
</evidence>
<evidence type="ECO:0008006" key="8">
    <source>
        <dbReference type="Google" id="ProtNLM"/>
    </source>
</evidence>
<reference evidence="6" key="1">
    <citation type="submission" date="2020-09" db="EMBL/GenBank/DDBJ databases">
        <authorList>
            <person name="Kikuchi T."/>
        </authorList>
    </citation>
    <scope>NUCLEOTIDE SEQUENCE</scope>
    <source>
        <strain evidence="6">SH1</strain>
    </source>
</reference>
<evidence type="ECO:0000256" key="2">
    <source>
        <dbReference type="ARBA" id="ARBA00022692"/>
    </source>
</evidence>
<dbReference type="Proteomes" id="UP000614601">
    <property type="component" value="Unassembled WGS sequence"/>
</dbReference>
<comment type="caution">
    <text evidence="6">The sequence shown here is derived from an EMBL/GenBank/DDBJ whole genome shotgun (WGS) entry which is preliminary data.</text>
</comment>
<feature type="transmembrane region" description="Helical" evidence="5">
    <location>
        <begin position="213"/>
        <end position="235"/>
    </location>
</feature>
<sequence length="291" mass="33360">MLAIGYVTLLHSLGNILPPCYVSYENGDIILPTLYHSAMSIAGFCMIFFDLKYFLVALERKIAFSRKATYENEGAGTGNRLVLSASVFSLIYTIGKNMFIWKTQENLDLDQRLTKVTMVDKYFPGLIMSYIVASTAIFYAIYVFLKISSQIHVLESNSLSERYELRQIVAAMAWLRKLIKAFGIAMIFTFPFMVIICYLYFAERKNEDDKYMQILLTIIFCAGSAYSLVTTYFMFSEFPQLRNAVAKDFPFCAPKISTSVLSQEERDNMYYNSLNVAWRHPEEPKSIATIT</sequence>
<accession>A0A811LVS0</accession>
<keyword evidence="4 5" id="KW-0472">Membrane</keyword>
<dbReference type="AlphaFoldDB" id="A0A811LVS0"/>
<evidence type="ECO:0000313" key="6">
    <source>
        <dbReference type="EMBL" id="CAD5231161.1"/>
    </source>
</evidence>
<evidence type="ECO:0000256" key="5">
    <source>
        <dbReference type="SAM" id="Phobius"/>
    </source>
</evidence>
<gene>
    <name evidence="6" type="ORF">BOKJ2_LOCUS14503</name>
</gene>